<reference evidence="4" key="1">
    <citation type="journal article" date="2006" name="J. Bacteriol.">
        <title>Pathogenomic sequence analysis of Bacillus cereus and Bacillus thuringiensis isolates closely related to Bacillus anthracis.</title>
        <authorList>
            <person name="Han C.S."/>
            <person name="Xie G."/>
            <person name="Challacombe J.F."/>
            <person name="Altherr M.R."/>
            <person name="Bhotika S.S."/>
            <person name="Brown N."/>
            <person name="Bruce D."/>
            <person name="Campbell C.S."/>
            <person name="Campbell M.L."/>
            <person name="Chen J."/>
            <person name="Chertkov O."/>
            <person name="Cleland C."/>
            <person name="Dimitrijevic M."/>
            <person name="Doggett N.A."/>
            <person name="Fawcett J.J."/>
            <person name="Glavina T."/>
            <person name="Goodwin L.A."/>
            <person name="Green L.D."/>
            <person name="Hill K.K."/>
            <person name="Hitchcock P."/>
            <person name="Jackson P.J."/>
            <person name="Keim P."/>
            <person name="Kewalramani A.R."/>
            <person name="Longmire J."/>
            <person name="Lucas S."/>
            <person name="Malfatti S."/>
            <person name="McMurry K."/>
            <person name="Meincke L.J."/>
            <person name="Misra M."/>
            <person name="Moseman B.L."/>
            <person name="Mundt M."/>
            <person name="Munk A.C."/>
            <person name="Okinaka R.T."/>
            <person name="Parson-Quintana B."/>
            <person name="Reilly L.P."/>
            <person name="Richardson P."/>
            <person name="Robinson D.L."/>
            <person name="Rubin E."/>
            <person name="Saunders E."/>
            <person name="Tapia R."/>
            <person name="Tesmer J.G."/>
            <person name="Thayer N."/>
            <person name="Thompson L.S."/>
            <person name="Tice H."/>
            <person name="Ticknor L.O."/>
            <person name="Wills P.L."/>
            <person name="Brettin T.S."/>
            <person name="Gilna P."/>
        </authorList>
    </citation>
    <scope>NUCLEOTIDE SEQUENCE [LARGE SCALE GENOMIC DNA]</scope>
    <source>
        <strain evidence="4">ZK / E33L</strain>
    </source>
</reference>
<dbReference type="PATRIC" id="fig|288681.22.peg.2005"/>
<gene>
    <name evidence="3" type="ordered locus">BCE33L3411</name>
</gene>
<dbReference type="EMBL" id="CP000001">
    <property type="protein sequence ID" value="AAU16855.1"/>
    <property type="molecule type" value="Genomic_DNA"/>
</dbReference>
<keyword evidence="1" id="KW-0175">Coiled coil</keyword>
<sequence length="1625" mass="182705">MRTPSGELHVCDFKTGQIVSSIQPADYWDDKRHWEIKNNIDTLEFRVFDNTRHSSTLMQQNLVLKEVRDGRIVPYVITEIEKDSDDRSVIAYASGEWIQLAKAGIIPPQKLEGKTVIEMVDIALAGTKWQKGNLEYASFRSMTIDEFIDPLSFLKKIASLFELEIQYRAEVVGSQVVGRYVDMVKKRGQETGKEITLGKDLLGIKRIENSQNICTALLGFVKKEGGEFITITEINKGVPYLVDNDAFQRWNEKGNHKFGFYSPETENDDMDAKRLMTLMNTELKKRVNTSVSYEVEAQSIGRVFGLVHELINEGDTIRIKDTGFTPKLYLEARAIAGDESFKNPLQDKYVFGDYHEIIDPNEELRKIYNRILSSLGNKQEMIDQLDKLVKEANETASNAKKESEAAKTLAEKVQENIKNNTVEIIESKYPPTTGLKDRKTLWLDISNGKPGILKLWKDGIWDPVVPDVESVKKETIEQISKDIESTKTELNQKVQSVEGKAQEIAGQLVGVQKQVNDKVDQTWINNKLKDKADKSGVYTKDEIKDGFIGKQIYETDKNGNVKKFQDINTSIIQTNEALKQKAEKSELTKINDGLSQIESKTNEIISTADGTKQTLSNLKTQVDNIQVGGRNLLLETATKSHSVKTGENKPHTYFDVAKDIAALMQGKNLAMSFLFTGKVTAWGTTNKWAGFEVKITFTDNTFHYPSCRVENRLTLGKQYNQERFTASAVVMDKPIKEVSVYALARDFTGDVLIEKLKLEIGTISTAWTPAPEDQVSTADFTKKTVEIETTIKGINTSVSNVQNEQGKLTERVTKSEQTANGFKQSIESLTKKDTDISNKLNTVESTVEGTKKTISNVQQTTSELTKTTTEIKEEAGRTKERMEQINSKVDGLEVGATNMINGTEFINANGWSRWGDYGAVNVTNESALTSLPTPYSLRMETVVDGKQQVVPNGTQVGMRSHDRKFKVKKGQKYTISFNVATSELGWLLDYVYIMYTAEGGNRRIPDINTLDFPIVAKINDRQNNNYYRVHFTFTADRDDDQAFLLIAGTTKRALDGKNGYAWIRVNALKVEKGTIATDWDTSNADKVSLNEFTKKTTEIEKSVGGIKETITKVENNQSSFDKRVTEVEKTANGITQNVSKLQETQTQQGKTLTQATTTLEQHSEALNLTMKKKDVENYVGGLGAINEIRDAGFTQGNKYWGWSNGHAIDPNLKYKGYNSFSMHTTGQDQDRWWGAFGQFIDCSPYEDIVVSAYFNTDGKVPIDNGVYIEMEFWQSNKTTRISTARERVQIINNTWIKSTCTAKAPAGTGFVRFRPYIQRNGRAWFCMPMLQRGKVATEFWLHPKDQVDSDKMLEDIANRVATEQYNQKMTQIDNRFSVNEKGIDLAAKKTEVYTQTQSNDKFATNAYVRNMEGRIQVTEKNILSTVKKGEIISSINQTAEKIKISANLIDLVGRVEASWLKAGLLQGMTIKTSATKEYLHMENQVIRFVNQGSAKIVMGFEDERKSTTRNPYIILGEGDGTGRNLGSIYKDGNGVYYRYVDYNGAESNIRLTNAGNIGITAQDGIWFTAKRVNFTSPISTSGILFNSFGKTPLSQQGVLWMGNGYRGFGAYYHDGNGWNFINSSV</sequence>
<dbReference type="SUPFAM" id="SSF57997">
    <property type="entry name" value="Tropomyosin"/>
    <property type="match status" value="1"/>
</dbReference>
<evidence type="ECO:0000313" key="3">
    <source>
        <dbReference type="EMBL" id="AAU16855.1"/>
    </source>
</evidence>
<evidence type="ECO:0000256" key="1">
    <source>
        <dbReference type="SAM" id="Coils"/>
    </source>
</evidence>
<accession>Q637C2</accession>
<dbReference type="Gene3D" id="1.10.287.950">
    <property type="entry name" value="Methyl-accepting chemotaxis protein"/>
    <property type="match status" value="1"/>
</dbReference>
<feature type="domain" description="Tail spike" evidence="2">
    <location>
        <begin position="97"/>
        <end position="336"/>
    </location>
</feature>
<dbReference type="NCBIfam" id="TIGR01665">
    <property type="entry name" value="put_anti_recept"/>
    <property type="match status" value="1"/>
</dbReference>
<protein>
    <submittedName>
        <fullName evidence="3">Phage-related protein possible prophage LambdaBa01, minor structural protein</fullName>
    </submittedName>
</protein>
<dbReference type="InterPro" id="IPR010572">
    <property type="entry name" value="Tail_dom"/>
</dbReference>
<dbReference type="KEGG" id="bcz:BCE33L3411"/>
<feature type="coiled-coil region" evidence="1">
    <location>
        <begin position="375"/>
        <end position="416"/>
    </location>
</feature>
<dbReference type="RefSeq" id="WP_001260141.1">
    <property type="nucleotide sequence ID" value="NC_006274.1"/>
</dbReference>
<dbReference type="Pfam" id="PF06605">
    <property type="entry name" value="Prophage_tail"/>
    <property type="match status" value="1"/>
</dbReference>
<organism evidence="3 4">
    <name type="scientific">Bacillus cereus (strain ZK / E33L)</name>
    <dbReference type="NCBI Taxonomy" id="288681"/>
    <lineage>
        <taxon>Bacteria</taxon>
        <taxon>Bacillati</taxon>
        <taxon>Bacillota</taxon>
        <taxon>Bacilli</taxon>
        <taxon>Bacillales</taxon>
        <taxon>Bacillaceae</taxon>
        <taxon>Bacillus</taxon>
        <taxon>Bacillus cereus group</taxon>
    </lineage>
</organism>
<proteinExistence type="predicted"/>
<dbReference type="InterPro" id="IPR007119">
    <property type="entry name" value="Phage_tail_spike_N"/>
</dbReference>
<evidence type="ECO:0000259" key="2">
    <source>
        <dbReference type="Pfam" id="PF06605"/>
    </source>
</evidence>
<name>Q637C2_BACCZ</name>
<evidence type="ECO:0000313" key="4">
    <source>
        <dbReference type="Proteomes" id="UP000002612"/>
    </source>
</evidence>
<dbReference type="Proteomes" id="UP000002612">
    <property type="component" value="Chromosome"/>
</dbReference>